<dbReference type="InterPro" id="IPR018114">
    <property type="entry name" value="TRYPSIN_HIS"/>
</dbReference>
<dbReference type="InterPro" id="IPR009003">
    <property type="entry name" value="Peptidase_S1_PA"/>
</dbReference>
<dbReference type="PROSITE" id="PS50240">
    <property type="entry name" value="TRYPSIN_DOM"/>
    <property type="match status" value="1"/>
</dbReference>
<dbReference type="Proteomes" id="UP000410492">
    <property type="component" value="Unassembled WGS sequence"/>
</dbReference>
<dbReference type="PROSITE" id="PS00134">
    <property type="entry name" value="TRYPSIN_HIS"/>
    <property type="match status" value="1"/>
</dbReference>
<evidence type="ECO:0000313" key="2">
    <source>
        <dbReference type="EMBL" id="VEN59391.1"/>
    </source>
</evidence>
<accession>A0A653DGQ9</accession>
<dbReference type="OrthoDB" id="6761504at2759"/>
<organism evidence="2 3">
    <name type="scientific">Callosobruchus maculatus</name>
    <name type="common">Southern cowpea weevil</name>
    <name type="synonym">Pulse bruchid</name>
    <dbReference type="NCBI Taxonomy" id="64391"/>
    <lineage>
        <taxon>Eukaryota</taxon>
        <taxon>Metazoa</taxon>
        <taxon>Ecdysozoa</taxon>
        <taxon>Arthropoda</taxon>
        <taxon>Hexapoda</taxon>
        <taxon>Insecta</taxon>
        <taxon>Pterygota</taxon>
        <taxon>Neoptera</taxon>
        <taxon>Endopterygota</taxon>
        <taxon>Coleoptera</taxon>
        <taxon>Polyphaga</taxon>
        <taxon>Cucujiformia</taxon>
        <taxon>Chrysomeloidea</taxon>
        <taxon>Chrysomelidae</taxon>
        <taxon>Bruchinae</taxon>
        <taxon>Bruchini</taxon>
        <taxon>Callosobruchus</taxon>
    </lineage>
</organism>
<gene>
    <name evidence="2" type="ORF">CALMAC_LOCUS17413</name>
</gene>
<keyword evidence="3" id="KW-1185">Reference proteome</keyword>
<dbReference type="GO" id="GO:0006508">
    <property type="term" value="P:proteolysis"/>
    <property type="evidence" value="ECO:0007669"/>
    <property type="project" value="InterPro"/>
</dbReference>
<dbReference type="PANTHER" id="PTHR24260:SF136">
    <property type="entry name" value="GH08193P-RELATED"/>
    <property type="match status" value="1"/>
</dbReference>
<dbReference type="Gene3D" id="2.40.10.10">
    <property type="entry name" value="Trypsin-like serine proteases"/>
    <property type="match status" value="1"/>
</dbReference>
<dbReference type="SMART" id="SM00020">
    <property type="entry name" value="Tryp_SPc"/>
    <property type="match status" value="1"/>
</dbReference>
<sequence length="221" mass="25331">MQNRFRYMPILYFIVTELPQCVLKDDYNLTLRITKGTPEDYRSYSFYVDLTILHYNNTINKTDKQIKCGGTIIGKRWILTAAHCCFGLNTDLDVVIHGYNDFYNYTKNCSVVTHEDYTCYKDNVTVNDIALIMLDNDIDIEKYNITYCKILKSDQDVLGKQAAIIGIERAGANRLMGARLTVIHTTTCQELCKKNKNTTYVATTISHTRALAMVTVEGHCY</sequence>
<dbReference type="InterPro" id="IPR043504">
    <property type="entry name" value="Peptidase_S1_PA_chymotrypsin"/>
</dbReference>
<feature type="domain" description="Peptidase S1" evidence="1">
    <location>
        <begin position="33"/>
        <end position="221"/>
    </location>
</feature>
<dbReference type="InterPro" id="IPR001314">
    <property type="entry name" value="Peptidase_S1A"/>
</dbReference>
<protein>
    <recommendedName>
        <fullName evidence="1">Peptidase S1 domain-containing protein</fullName>
    </recommendedName>
</protein>
<dbReference type="PRINTS" id="PR00722">
    <property type="entry name" value="CHYMOTRYPSIN"/>
</dbReference>
<evidence type="ECO:0000259" key="1">
    <source>
        <dbReference type="PROSITE" id="PS50240"/>
    </source>
</evidence>
<dbReference type="InterPro" id="IPR051333">
    <property type="entry name" value="CLIP_Serine_Protease"/>
</dbReference>
<dbReference type="GO" id="GO:0004252">
    <property type="term" value="F:serine-type endopeptidase activity"/>
    <property type="evidence" value="ECO:0007669"/>
    <property type="project" value="InterPro"/>
</dbReference>
<dbReference type="PANTHER" id="PTHR24260">
    <property type="match status" value="1"/>
</dbReference>
<evidence type="ECO:0000313" key="3">
    <source>
        <dbReference type="Proteomes" id="UP000410492"/>
    </source>
</evidence>
<dbReference type="SUPFAM" id="SSF50494">
    <property type="entry name" value="Trypsin-like serine proteases"/>
    <property type="match status" value="1"/>
</dbReference>
<dbReference type="Pfam" id="PF00089">
    <property type="entry name" value="Trypsin"/>
    <property type="match status" value="1"/>
</dbReference>
<proteinExistence type="predicted"/>
<dbReference type="AlphaFoldDB" id="A0A653DGQ9"/>
<dbReference type="EMBL" id="CAACVG010012003">
    <property type="protein sequence ID" value="VEN59391.1"/>
    <property type="molecule type" value="Genomic_DNA"/>
</dbReference>
<reference evidence="2 3" key="1">
    <citation type="submission" date="2019-01" db="EMBL/GenBank/DDBJ databases">
        <authorList>
            <person name="Sayadi A."/>
        </authorList>
    </citation>
    <scope>NUCLEOTIDE SEQUENCE [LARGE SCALE GENOMIC DNA]</scope>
</reference>
<dbReference type="InterPro" id="IPR001254">
    <property type="entry name" value="Trypsin_dom"/>
</dbReference>
<name>A0A653DGQ9_CALMS</name>